<reference evidence="3 4" key="1">
    <citation type="submission" date="2013-03" db="EMBL/GenBank/DDBJ databases">
        <authorList>
            <person name="Fiebig A."/>
            <person name="Goeker M."/>
            <person name="Klenk H.-P.P."/>
        </authorList>
    </citation>
    <scope>NUCLEOTIDE SEQUENCE [LARGE SCALE GENOMIC DNA]</scope>
    <source>
        <strain evidence="3 4">DSM 17492</strain>
    </source>
</reference>
<dbReference type="AlphaFoldDB" id="A0A017HEP0"/>
<evidence type="ECO:0000313" key="4">
    <source>
        <dbReference type="Proteomes" id="UP000025047"/>
    </source>
</evidence>
<proteinExistence type="predicted"/>
<keyword evidence="1" id="KW-0812">Transmembrane</keyword>
<evidence type="ECO:0000313" key="3">
    <source>
        <dbReference type="EMBL" id="EYD72583.1"/>
    </source>
</evidence>
<dbReference type="RefSeq" id="WP_017928868.1">
    <property type="nucleotide sequence ID" value="NZ_KB822999.1"/>
</dbReference>
<dbReference type="InterPro" id="IPR058208">
    <property type="entry name" value="PACE"/>
</dbReference>
<gene>
    <name evidence="3" type="ORF">Lokhon_01384</name>
</gene>
<evidence type="ECO:0000259" key="2">
    <source>
        <dbReference type="Pfam" id="PF05232"/>
    </source>
</evidence>
<dbReference type="Proteomes" id="UP000025047">
    <property type="component" value="Unassembled WGS sequence"/>
</dbReference>
<dbReference type="PATRIC" id="fig|1122180.6.peg.1369"/>
<evidence type="ECO:0000256" key="1">
    <source>
        <dbReference type="SAM" id="Phobius"/>
    </source>
</evidence>
<feature type="transmembrane region" description="Helical" evidence="1">
    <location>
        <begin position="12"/>
        <end position="31"/>
    </location>
</feature>
<dbReference type="EMBL" id="APGJ01000004">
    <property type="protein sequence ID" value="EYD72583.1"/>
    <property type="molecule type" value="Genomic_DNA"/>
</dbReference>
<sequence>MRTKSDRIRQAVSFELLGLALVTPLGSWVYGFPLFDIGAISVISSLVATCWNYTFNFGFDHAMKRWRGTTAKTLPLRVLHATAFELGLVLILLPIFSWWLGLGYVESFVVQMTFAMFYLVYTFAFTWGYERVFPDPDTQTQTGQTVQA</sequence>
<dbReference type="OrthoDB" id="1631120at2"/>
<keyword evidence="1" id="KW-1133">Transmembrane helix</keyword>
<comment type="caution">
    <text evidence="3">The sequence shown here is derived from an EMBL/GenBank/DDBJ whole genome shotgun (WGS) entry which is preliminary data.</text>
</comment>
<dbReference type="HOGENOM" id="CLU_120004_0_0_5"/>
<name>A0A017HEP0_9RHOB</name>
<feature type="domain" description="Chlorhexidine efflux transporter" evidence="2">
    <location>
        <begin position="2"/>
        <end position="65"/>
    </location>
</feature>
<dbReference type="eggNOG" id="COG4125">
    <property type="taxonomic scope" value="Bacteria"/>
</dbReference>
<accession>A0A017HEP0</accession>
<dbReference type="NCBIfam" id="NF033664">
    <property type="entry name" value="PACE_transport"/>
    <property type="match status" value="1"/>
</dbReference>
<keyword evidence="4" id="KW-1185">Reference proteome</keyword>
<dbReference type="InterPro" id="IPR007896">
    <property type="entry name" value="BTP_bacteria"/>
</dbReference>
<dbReference type="Pfam" id="PF05232">
    <property type="entry name" value="BTP"/>
    <property type="match status" value="2"/>
</dbReference>
<protein>
    <recommendedName>
        <fullName evidence="2">Chlorhexidine efflux transporter domain-containing protein</fullName>
    </recommendedName>
</protein>
<keyword evidence="1" id="KW-0472">Membrane</keyword>
<feature type="transmembrane region" description="Helical" evidence="1">
    <location>
        <begin position="78"/>
        <end position="102"/>
    </location>
</feature>
<feature type="transmembrane region" description="Helical" evidence="1">
    <location>
        <begin position="37"/>
        <end position="57"/>
    </location>
</feature>
<organism evidence="3 4">
    <name type="scientific">Limimaricola hongkongensis DSM 17492</name>
    <dbReference type="NCBI Taxonomy" id="1122180"/>
    <lineage>
        <taxon>Bacteria</taxon>
        <taxon>Pseudomonadati</taxon>
        <taxon>Pseudomonadota</taxon>
        <taxon>Alphaproteobacteria</taxon>
        <taxon>Rhodobacterales</taxon>
        <taxon>Paracoccaceae</taxon>
        <taxon>Limimaricola</taxon>
    </lineage>
</organism>
<feature type="transmembrane region" description="Helical" evidence="1">
    <location>
        <begin position="108"/>
        <end position="129"/>
    </location>
</feature>
<feature type="domain" description="Chlorhexidine efflux transporter" evidence="2">
    <location>
        <begin position="72"/>
        <end position="134"/>
    </location>
</feature>